<dbReference type="OrthoDB" id="62952at2759"/>
<dbReference type="STRING" id="41067.A0A2I2F683"/>
<evidence type="ECO:0000256" key="1">
    <source>
        <dbReference type="SAM" id="MobiDB-lite"/>
    </source>
</evidence>
<dbReference type="AlphaFoldDB" id="A0A2I2F683"/>
<accession>A0A2I2F683</accession>
<keyword evidence="3" id="KW-1185">Reference proteome</keyword>
<dbReference type="GeneID" id="36524857"/>
<dbReference type="PANTHER" id="PTHR42085">
    <property type="entry name" value="F-BOX DOMAIN-CONTAINING PROTEIN"/>
    <property type="match status" value="1"/>
</dbReference>
<organism evidence="2 3">
    <name type="scientific">Aspergillus candidus</name>
    <dbReference type="NCBI Taxonomy" id="41067"/>
    <lineage>
        <taxon>Eukaryota</taxon>
        <taxon>Fungi</taxon>
        <taxon>Dikarya</taxon>
        <taxon>Ascomycota</taxon>
        <taxon>Pezizomycotina</taxon>
        <taxon>Eurotiomycetes</taxon>
        <taxon>Eurotiomycetidae</taxon>
        <taxon>Eurotiales</taxon>
        <taxon>Aspergillaceae</taxon>
        <taxon>Aspergillus</taxon>
        <taxon>Aspergillus subgen. Circumdati</taxon>
    </lineage>
</organism>
<protein>
    <submittedName>
        <fullName evidence="2">Uncharacterized protein</fullName>
    </submittedName>
</protein>
<feature type="region of interest" description="Disordered" evidence="1">
    <location>
        <begin position="228"/>
        <end position="248"/>
    </location>
</feature>
<dbReference type="PANTHER" id="PTHR42085:SF2">
    <property type="entry name" value="F-BOX DOMAIN-CONTAINING PROTEIN"/>
    <property type="match status" value="1"/>
</dbReference>
<feature type="compositionally biased region" description="Acidic residues" evidence="1">
    <location>
        <begin position="235"/>
        <end position="248"/>
    </location>
</feature>
<evidence type="ECO:0000313" key="3">
    <source>
        <dbReference type="Proteomes" id="UP000234585"/>
    </source>
</evidence>
<sequence length="264" mass="30418">MAGSLEHHLVNQTANTPSMPSQPTNFFDLPGELHNKIYCYVLLQEDSIRPFWSRYDGGLGLSILRTNQKIHKEAKAIFYAQNSFDFTLYSSSMVSQFFDLIGGDGANYLQHVRMDFPAFRRPDQPPDGSDSPENNSLQVLSILQRNCPHLKTIETSLHRDYDLTSSLTTVVAMLDTTDAQFRTLPSLQKVVVEVFEDEIDEALRQQMERYGWSVKIVNNEKVTGEWDDDRSCWGDYEDDDRSFDEDVDDYDIDNDSDFWRRAAD</sequence>
<gene>
    <name evidence="2" type="ORF">BDW47DRAFT_132915</name>
</gene>
<dbReference type="EMBL" id="KZ559154">
    <property type="protein sequence ID" value="PLB36139.1"/>
    <property type="molecule type" value="Genomic_DNA"/>
</dbReference>
<reference evidence="2 3" key="1">
    <citation type="submission" date="2017-12" db="EMBL/GenBank/DDBJ databases">
        <authorList>
            <consortium name="DOE Joint Genome Institute"/>
            <person name="Haridas S."/>
            <person name="Kjaerbolling I."/>
            <person name="Vesth T.C."/>
            <person name="Frisvad J.C."/>
            <person name="Nybo J.L."/>
            <person name="Theobald S."/>
            <person name="Kuo A."/>
            <person name="Bowyer P."/>
            <person name="Matsuda Y."/>
            <person name="Mondo S."/>
            <person name="Lyhne E.K."/>
            <person name="Kogle M.E."/>
            <person name="Clum A."/>
            <person name="Lipzen A."/>
            <person name="Salamov A."/>
            <person name="Ngan C.Y."/>
            <person name="Daum C."/>
            <person name="Chiniquy J."/>
            <person name="Barry K."/>
            <person name="LaButti K."/>
            <person name="Simmons B.A."/>
            <person name="Magnuson J.K."/>
            <person name="Mortensen U.H."/>
            <person name="Larsen T.O."/>
            <person name="Grigoriev I.V."/>
            <person name="Baker S.E."/>
            <person name="Andersen M.R."/>
            <person name="Nordberg H.P."/>
            <person name="Cantor M.N."/>
            <person name="Hua S.X."/>
        </authorList>
    </citation>
    <scope>NUCLEOTIDE SEQUENCE [LARGE SCALE GENOMIC DNA]</scope>
    <source>
        <strain evidence="2 3">CBS 102.13</strain>
    </source>
</reference>
<dbReference type="InterPro" id="IPR038883">
    <property type="entry name" value="AN11006-like"/>
</dbReference>
<dbReference type="RefSeq" id="XP_024670151.1">
    <property type="nucleotide sequence ID" value="XM_024817697.1"/>
</dbReference>
<dbReference type="Proteomes" id="UP000234585">
    <property type="component" value="Unassembled WGS sequence"/>
</dbReference>
<proteinExistence type="predicted"/>
<evidence type="ECO:0000313" key="2">
    <source>
        <dbReference type="EMBL" id="PLB36139.1"/>
    </source>
</evidence>
<name>A0A2I2F683_ASPCN</name>